<keyword evidence="4" id="KW-1133">Transmembrane helix</keyword>
<name>A0A0G4IVC3_PLABS</name>
<dbReference type="PANTHER" id="PTHR23310:SF62">
    <property type="entry name" value="ACYL-COA BINDING PROTEIN 1, ISOFORM A"/>
    <property type="match status" value="1"/>
</dbReference>
<gene>
    <name evidence="6" type="ORF">PBRA_001184</name>
</gene>
<dbReference type="OrthoDB" id="346910at2759"/>
<keyword evidence="4" id="KW-0472">Membrane</keyword>
<keyword evidence="2" id="KW-0446">Lipid-binding</keyword>
<organism evidence="6 7">
    <name type="scientific">Plasmodiophora brassicae</name>
    <name type="common">Clubroot disease agent</name>
    <dbReference type="NCBI Taxonomy" id="37360"/>
    <lineage>
        <taxon>Eukaryota</taxon>
        <taxon>Sar</taxon>
        <taxon>Rhizaria</taxon>
        <taxon>Endomyxa</taxon>
        <taxon>Phytomyxea</taxon>
        <taxon>Plasmodiophorida</taxon>
        <taxon>Plasmodiophoridae</taxon>
        <taxon>Plasmodiophora</taxon>
    </lineage>
</organism>
<reference evidence="6 7" key="1">
    <citation type="submission" date="2015-02" db="EMBL/GenBank/DDBJ databases">
        <authorList>
            <person name="Chooi Y.-H."/>
        </authorList>
    </citation>
    <scope>NUCLEOTIDE SEQUENCE [LARGE SCALE GENOMIC DNA]</scope>
    <source>
        <strain evidence="6">E3</strain>
    </source>
</reference>
<dbReference type="PROSITE" id="PS51228">
    <property type="entry name" value="ACB_2"/>
    <property type="match status" value="1"/>
</dbReference>
<dbReference type="Proteomes" id="UP000039324">
    <property type="component" value="Unassembled WGS sequence"/>
</dbReference>
<feature type="non-terminal residue" evidence="6">
    <location>
        <position position="1"/>
    </location>
</feature>
<evidence type="ECO:0000256" key="1">
    <source>
        <dbReference type="ARBA" id="ARBA00005567"/>
    </source>
</evidence>
<feature type="transmembrane region" description="Helical" evidence="4">
    <location>
        <begin position="127"/>
        <end position="150"/>
    </location>
</feature>
<proteinExistence type="inferred from homology"/>
<dbReference type="InterPro" id="IPR014352">
    <property type="entry name" value="FERM/acyl-CoA-bd_prot_sf"/>
</dbReference>
<dbReference type="Pfam" id="PF00887">
    <property type="entry name" value="ACBP"/>
    <property type="match status" value="1"/>
</dbReference>
<evidence type="ECO:0000313" key="7">
    <source>
        <dbReference type="Proteomes" id="UP000039324"/>
    </source>
</evidence>
<dbReference type="Gene3D" id="1.20.80.10">
    <property type="match status" value="1"/>
</dbReference>
<dbReference type="GO" id="GO:0000062">
    <property type="term" value="F:fatty-acyl-CoA binding"/>
    <property type="evidence" value="ECO:0007669"/>
    <property type="project" value="InterPro"/>
</dbReference>
<evidence type="ECO:0000256" key="2">
    <source>
        <dbReference type="ARBA" id="ARBA00023121"/>
    </source>
</evidence>
<evidence type="ECO:0000256" key="3">
    <source>
        <dbReference type="SAM" id="MobiDB-lite"/>
    </source>
</evidence>
<dbReference type="STRING" id="37360.A0A0G4IVC3"/>
<feature type="region of interest" description="Disordered" evidence="3">
    <location>
        <begin position="27"/>
        <end position="79"/>
    </location>
</feature>
<evidence type="ECO:0000259" key="5">
    <source>
        <dbReference type="PROSITE" id="PS51228"/>
    </source>
</evidence>
<keyword evidence="4" id="KW-0812">Transmembrane</keyword>
<dbReference type="AlphaFoldDB" id="A0A0G4IVC3"/>
<dbReference type="PRINTS" id="PR00689">
    <property type="entry name" value="ACOABINDINGP"/>
</dbReference>
<comment type="similarity">
    <text evidence="1">Belongs to the ACBP family.</text>
</comment>
<feature type="domain" description="ACB" evidence="5">
    <location>
        <begin position="164"/>
        <end position="248"/>
    </location>
</feature>
<feature type="compositionally biased region" description="Gly residues" evidence="3">
    <location>
        <begin position="48"/>
        <end position="64"/>
    </location>
</feature>
<dbReference type="InterPro" id="IPR000582">
    <property type="entry name" value="Acyl-CoA-binding_protein"/>
</dbReference>
<dbReference type="SUPFAM" id="SSF47027">
    <property type="entry name" value="Acyl-CoA binding protein"/>
    <property type="match status" value="1"/>
</dbReference>
<dbReference type="PANTHER" id="PTHR23310">
    <property type="entry name" value="ACYL-COA-BINDING PROTEIN, ACBP"/>
    <property type="match status" value="1"/>
</dbReference>
<sequence length="295" mass="31805">LDCDQNRLFRRDLSKRSTRSFQALLERRRTVHPAPLRTPPSEPNQIGSVGGGSHSHLGTCGGSISGAPGTSSSSRGGPRDATPWPWLVSVLRIPPPPRQILFGVPTRVPVVMLSSSSSQRPASKRRWAAIAVVVVGVVVAIATVVVAVTWPKISGKTPTPRIRLSAAFNDAADNVKTLGSLDDATKLKLYGLYKQATMGDCDTERPSFVNLRECAKWDAWKALSGKPKADAESDYIRLVKSMLNKPPTGSDAPPAGAEPGWVSTCRKAAGDLWEYIKAQYAKVQDRIPFGTKNQA</sequence>
<evidence type="ECO:0000313" key="6">
    <source>
        <dbReference type="EMBL" id="CEO99278.1"/>
    </source>
</evidence>
<dbReference type="InterPro" id="IPR035984">
    <property type="entry name" value="Acyl-CoA-binding_sf"/>
</dbReference>
<dbReference type="EMBL" id="CDSF01000090">
    <property type="protein sequence ID" value="CEO99278.1"/>
    <property type="molecule type" value="Genomic_DNA"/>
</dbReference>
<keyword evidence="7" id="KW-1185">Reference proteome</keyword>
<accession>A0A0G4IVC3</accession>
<protein>
    <recommendedName>
        <fullName evidence="5">ACB domain-containing protein</fullName>
    </recommendedName>
</protein>
<evidence type="ECO:0000256" key="4">
    <source>
        <dbReference type="SAM" id="Phobius"/>
    </source>
</evidence>
<dbReference type="GO" id="GO:0006631">
    <property type="term" value="P:fatty acid metabolic process"/>
    <property type="evidence" value="ECO:0007669"/>
    <property type="project" value="TreeGrafter"/>
</dbReference>
<feature type="compositionally biased region" description="Low complexity" evidence="3">
    <location>
        <begin position="65"/>
        <end position="76"/>
    </location>
</feature>